<name>A0A2G9U5F1_TELCI</name>
<organism evidence="1 2">
    <name type="scientific">Teladorsagia circumcincta</name>
    <name type="common">Brown stomach worm</name>
    <name type="synonym">Ostertagia circumcincta</name>
    <dbReference type="NCBI Taxonomy" id="45464"/>
    <lineage>
        <taxon>Eukaryota</taxon>
        <taxon>Metazoa</taxon>
        <taxon>Ecdysozoa</taxon>
        <taxon>Nematoda</taxon>
        <taxon>Chromadorea</taxon>
        <taxon>Rhabditida</taxon>
        <taxon>Rhabditina</taxon>
        <taxon>Rhabditomorpha</taxon>
        <taxon>Strongyloidea</taxon>
        <taxon>Trichostrongylidae</taxon>
        <taxon>Teladorsagia</taxon>
    </lineage>
</organism>
<protein>
    <submittedName>
        <fullName evidence="1">Uncharacterized protein</fullName>
    </submittedName>
</protein>
<reference evidence="1 2" key="1">
    <citation type="submission" date="2015-09" db="EMBL/GenBank/DDBJ databases">
        <title>Draft genome of the parasitic nematode Teladorsagia circumcincta isolate WARC Sus (inbred).</title>
        <authorList>
            <person name="Mitreva M."/>
        </authorList>
    </citation>
    <scope>NUCLEOTIDE SEQUENCE [LARGE SCALE GENOMIC DNA]</scope>
    <source>
        <strain evidence="1 2">S</strain>
    </source>
</reference>
<dbReference type="EMBL" id="KZ349446">
    <property type="protein sequence ID" value="PIO64932.1"/>
    <property type="molecule type" value="Genomic_DNA"/>
</dbReference>
<sequence length="134" mass="15053">MSKISGPCVKWSTLVPNFRRNVFREQHNFHVLGMRHGKIARHAVNQLANNGIRSAHRNAVFHDVSVIQASSGTVQETANYIHNANFIVVINNMESLDVLINCSSFPEDSSYPVALRDACVRLELACYILFSIIE</sequence>
<gene>
    <name evidence="1" type="ORF">TELCIR_13420</name>
</gene>
<evidence type="ECO:0000313" key="2">
    <source>
        <dbReference type="Proteomes" id="UP000230423"/>
    </source>
</evidence>
<keyword evidence="2" id="KW-1185">Reference proteome</keyword>
<proteinExistence type="predicted"/>
<evidence type="ECO:0000313" key="1">
    <source>
        <dbReference type="EMBL" id="PIO64932.1"/>
    </source>
</evidence>
<accession>A0A2G9U5F1</accession>
<dbReference type="Proteomes" id="UP000230423">
    <property type="component" value="Unassembled WGS sequence"/>
</dbReference>
<dbReference type="AlphaFoldDB" id="A0A2G9U5F1"/>